<feature type="transmembrane region" description="Helical" evidence="5">
    <location>
        <begin position="129"/>
        <end position="150"/>
    </location>
</feature>
<feature type="transmembrane region" description="Helical" evidence="5">
    <location>
        <begin position="102"/>
        <end position="123"/>
    </location>
</feature>
<dbReference type="Proteomes" id="UP000287502">
    <property type="component" value="Chromosome"/>
</dbReference>
<dbReference type="OrthoDB" id="9794225at2"/>
<organism evidence="7 8">
    <name type="scientific">Geovibrio thiophilus</name>
    <dbReference type="NCBI Taxonomy" id="139438"/>
    <lineage>
        <taxon>Bacteria</taxon>
        <taxon>Pseudomonadati</taxon>
        <taxon>Deferribacterota</taxon>
        <taxon>Deferribacteres</taxon>
        <taxon>Deferribacterales</taxon>
        <taxon>Geovibrionaceae</taxon>
        <taxon>Geovibrio</taxon>
    </lineage>
</organism>
<protein>
    <submittedName>
        <fullName evidence="7">Sodium:calcium antiporter</fullName>
    </submittedName>
</protein>
<keyword evidence="3 5" id="KW-1133">Transmembrane helix</keyword>
<dbReference type="PANTHER" id="PTHR10846">
    <property type="entry name" value="SODIUM/POTASSIUM/CALCIUM EXCHANGER"/>
    <property type="match status" value="1"/>
</dbReference>
<dbReference type="InterPro" id="IPR004837">
    <property type="entry name" value="NaCa_Exmemb"/>
</dbReference>
<dbReference type="GO" id="GO:0006874">
    <property type="term" value="P:intracellular calcium ion homeostasis"/>
    <property type="evidence" value="ECO:0007669"/>
    <property type="project" value="TreeGrafter"/>
</dbReference>
<feature type="transmembrane region" description="Helical" evidence="5">
    <location>
        <begin position="272"/>
        <end position="291"/>
    </location>
</feature>
<dbReference type="InterPro" id="IPR004481">
    <property type="entry name" value="K/Na/Ca-exchanger"/>
</dbReference>
<evidence type="ECO:0000256" key="3">
    <source>
        <dbReference type="ARBA" id="ARBA00022989"/>
    </source>
</evidence>
<feature type="transmembrane region" description="Helical" evidence="5">
    <location>
        <begin position="72"/>
        <end position="90"/>
    </location>
</feature>
<evidence type="ECO:0000256" key="2">
    <source>
        <dbReference type="ARBA" id="ARBA00022692"/>
    </source>
</evidence>
<evidence type="ECO:0000313" key="8">
    <source>
        <dbReference type="Proteomes" id="UP000287502"/>
    </source>
</evidence>
<reference evidence="7 8" key="1">
    <citation type="submission" date="2019-01" db="EMBL/GenBank/DDBJ databases">
        <title>Geovibrio thiophilus DSM 11263, complete genome.</title>
        <authorList>
            <person name="Spring S."/>
            <person name="Bunk B."/>
            <person name="Sproer C."/>
        </authorList>
    </citation>
    <scope>NUCLEOTIDE SEQUENCE [LARGE SCALE GENOMIC DNA]</scope>
    <source>
        <strain evidence="7 8">DSM 11263</strain>
    </source>
</reference>
<feature type="domain" description="Sodium/calcium exchanger membrane region" evidence="6">
    <location>
        <begin position="173"/>
        <end position="322"/>
    </location>
</feature>
<keyword evidence="4 5" id="KW-0472">Membrane</keyword>
<gene>
    <name evidence="7" type="ORF">EP073_06095</name>
</gene>
<dbReference type="KEGG" id="gtl:EP073_06095"/>
<dbReference type="GO" id="GO:0008273">
    <property type="term" value="F:calcium, potassium:sodium antiporter activity"/>
    <property type="evidence" value="ECO:0007669"/>
    <property type="project" value="TreeGrafter"/>
</dbReference>
<feature type="transmembrane region" description="Helical" evidence="5">
    <location>
        <begin position="170"/>
        <end position="192"/>
    </location>
</feature>
<dbReference type="GO" id="GO:0005886">
    <property type="term" value="C:plasma membrane"/>
    <property type="evidence" value="ECO:0007669"/>
    <property type="project" value="TreeGrafter"/>
</dbReference>
<dbReference type="AlphaFoldDB" id="A0A3R5Y6N8"/>
<feature type="transmembrane region" description="Helical" evidence="5">
    <location>
        <begin position="242"/>
        <end position="260"/>
    </location>
</feature>
<feature type="domain" description="Sodium/calcium exchanger membrane region" evidence="6">
    <location>
        <begin position="2"/>
        <end position="150"/>
    </location>
</feature>
<evidence type="ECO:0000313" key="7">
    <source>
        <dbReference type="EMBL" id="QAR32993.1"/>
    </source>
</evidence>
<evidence type="ECO:0000256" key="5">
    <source>
        <dbReference type="SAM" id="Phobius"/>
    </source>
</evidence>
<dbReference type="EMBL" id="CP035108">
    <property type="protein sequence ID" value="QAR32993.1"/>
    <property type="molecule type" value="Genomic_DNA"/>
</dbReference>
<sequence>MYYLLFLASAAAVIFAGKKMSVSGDVIAEKTGLGHSFIGLTLIAASTSLPEVISSIGAVTIVDNPDLAFGNVYGSNMFNMLVIFIMDAMYRKGSILAHASKSNVTTGLYVIILTMISGVGLLAPMPSIGWLNVTSIAIFAVYFISMYTAFIHKDELEAELEETDVNGTTLSSAFISFAVSAAIIVAAGLALSKSADFIATDTGLGGSFVGNFLLAFVTSLPELAVCIAAVKLGSVNMAVGNLIGSNIFNITIVGLCDLFYLKGDVYSTVSRVNTLAVLLTSIVVALVLLGIELDKTAKKHRRISLVSWAIAALYVIYMAYVYFAS</sequence>
<dbReference type="Pfam" id="PF01699">
    <property type="entry name" value="Na_Ca_ex"/>
    <property type="match status" value="2"/>
</dbReference>
<evidence type="ECO:0000259" key="6">
    <source>
        <dbReference type="Pfam" id="PF01699"/>
    </source>
</evidence>
<keyword evidence="8" id="KW-1185">Reference proteome</keyword>
<keyword evidence="2 5" id="KW-0812">Transmembrane</keyword>
<comment type="subcellular location">
    <subcellularLocation>
        <location evidence="1">Membrane</location>
        <topology evidence="1">Multi-pass membrane protein</topology>
    </subcellularLocation>
</comment>
<evidence type="ECO:0000256" key="4">
    <source>
        <dbReference type="ARBA" id="ARBA00023136"/>
    </source>
</evidence>
<dbReference type="PANTHER" id="PTHR10846:SF8">
    <property type="entry name" value="INNER MEMBRANE PROTEIN YRBG"/>
    <property type="match status" value="1"/>
</dbReference>
<dbReference type="InterPro" id="IPR044880">
    <property type="entry name" value="NCX_ion-bd_dom_sf"/>
</dbReference>
<feature type="transmembrane region" description="Helical" evidence="5">
    <location>
        <begin position="303"/>
        <end position="323"/>
    </location>
</feature>
<dbReference type="GO" id="GO:0005262">
    <property type="term" value="F:calcium channel activity"/>
    <property type="evidence" value="ECO:0007669"/>
    <property type="project" value="TreeGrafter"/>
</dbReference>
<dbReference type="Gene3D" id="1.20.1420.30">
    <property type="entry name" value="NCX, central ion-binding region"/>
    <property type="match status" value="1"/>
</dbReference>
<dbReference type="RefSeq" id="WP_128466279.1">
    <property type="nucleotide sequence ID" value="NZ_CP035108.1"/>
</dbReference>
<proteinExistence type="predicted"/>
<name>A0A3R5Y6N8_9BACT</name>
<evidence type="ECO:0000256" key="1">
    <source>
        <dbReference type="ARBA" id="ARBA00004141"/>
    </source>
</evidence>
<accession>A0A3R5Y6N8</accession>